<keyword evidence="2" id="KW-0479">Metal-binding</keyword>
<comment type="caution">
    <text evidence="6">The sequence shown here is derived from an EMBL/GenBank/DDBJ whole genome shotgun (WGS) entry which is preliminary data.</text>
</comment>
<dbReference type="EMBL" id="CAJPDQ010000003">
    <property type="protein sequence ID" value="CAF9907525.1"/>
    <property type="molecule type" value="Genomic_DNA"/>
</dbReference>
<dbReference type="GO" id="GO:0008892">
    <property type="term" value="F:guanine deaminase activity"/>
    <property type="evidence" value="ECO:0007669"/>
    <property type="project" value="TreeGrafter"/>
</dbReference>
<evidence type="ECO:0000313" key="7">
    <source>
        <dbReference type="Proteomes" id="UP000664169"/>
    </source>
</evidence>
<dbReference type="SUPFAM" id="SSF51338">
    <property type="entry name" value="Composite domain of metallo-dependent hydrolases"/>
    <property type="match status" value="1"/>
</dbReference>
<evidence type="ECO:0000256" key="1">
    <source>
        <dbReference type="ARBA" id="ARBA00001947"/>
    </source>
</evidence>
<dbReference type="OrthoDB" id="194468at2759"/>
<comment type="cofactor">
    <cofactor evidence="1">
        <name>Zn(2+)</name>
        <dbReference type="ChEBI" id="CHEBI:29105"/>
    </cofactor>
</comment>
<evidence type="ECO:0000256" key="2">
    <source>
        <dbReference type="ARBA" id="ARBA00022723"/>
    </source>
</evidence>
<dbReference type="Gene3D" id="2.30.40.10">
    <property type="entry name" value="Urease, subunit C, domain 1"/>
    <property type="match status" value="1"/>
</dbReference>
<evidence type="ECO:0000256" key="4">
    <source>
        <dbReference type="ARBA" id="ARBA00022833"/>
    </source>
</evidence>
<evidence type="ECO:0000259" key="5">
    <source>
        <dbReference type="Pfam" id="PF01979"/>
    </source>
</evidence>
<organism evidence="6 7">
    <name type="scientific">Gomphillus americanus</name>
    <dbReference type="NCBI Taxonomy" id="1940652"/>
    <lineage>
        <taxon>Eukaryota</taxon>
        <taxon>Fungi</taxon>
        <taxon>Dikarya</taxon>
        <taxon>Ascomycota</taxon>
        <taxon>Pezizomycotina</taxon>
        <taxon>Lecanoromycetes</taxon>
        <taxon>OSLEUM clade</taxon>
        <taxon>Ostropomycetidae</taxon>
        <taxon>Ostropales</taxon>
        <taxon>Graphidaceae</taxon>
        <taxon>Gomphilloideae</taxon>
        <taxon>Gomphillus</taxon>
    </lineage>
</organism>
<dbReference type="InterPro" id="IPR051607">
    <property type="entry name" value="Metallo-dep_hydrolases"/>
</dbReference>
<dbReference type="Gene3D" id="3.20.20.140">
    <property type="entry name" value="Metal-dependent hydrolases"/>
    <property type="match status" value="1"/>
</dbReference>
<dbReference type="GO" id="GO:0046098">
    <property type="term" value="P:guanine metabolic process"/>
    <property type="evidence" value="ECO:0007669"/>
    <property type="project" value="TreeGrafter"/>
</dbReference>
<evidence type="ECO:0000313" key="6">
    <source>
        <dbReference type="EMBL" id="CAF9907525.1"/>
    </source>
</evidence>
<proteinExistence type="predicted"/>
<feature type="domain" description="Amidohydrolase-related" evidence="5">
    <location>
        <begin position="79"/>
        <end position="495"/>
    </location>
</feature>
<gene>
    <name evidence="6" type="ORF">GOMPHAMPRED_005133</name>
</gene>
<name>A0A8H3I4Z5_9LECA</name>
<accession>A0A8H3I4Z5</accession>
<reference evidence="6" key="1">
    <citation type="submission" date="2021-03" db="EMBL/GenBank/DDBJ databases">
        <authorList>
            <person name="Tagirdzhanova G."/>
        </authorList>
    </citation>
    <scope>NUCLEOTIDE SEQUENCE</scope>
</reference>
<sequence length="503" mass="53952">MATTQQRTIYTGTFIHCTDLSKTEILTNTSIGVDEHGKIAFITPVDTLSGTLKSHSWDPAEIRHFPPAPNSSKNISFFFPGFLDTHIHASQHPNAGIFGKSTLLSWLETYTFPLEYSLSDPRTAEAAYSTCIHTTLAHGTTTAAYYATISVESTDILARLCRELGQRAFVGRCAMDNADFQPSYYCDADADTAIKASRESAESILAADPTGLVKPIITPRFALSCTEESLKGLASIAADLKIPIQTHISENLDEVALVARTFPGYSSYAHLYHNCGLLGPNTVLAHACHLSQEEVSLIHTTGSSISHCPASNTSLGSGLCPVRELLDQGVKVGLGTDVSGGYSPSILVAAREAGAVSRLRTAPGVETGIHSLSGKSLITTIATTTDNESSATTSEKQARDKLKLTVEETLYLATRGGAQCLGLEACVGGFEVGKEWDAQFIDLGAEIDAGYVLGGGSVGNVQVWKGMEWEERLAKWVYQGDERNVKAVWVRGRMVVDKVAVRA</sequence>
<keyword evidence="7" id="KW-1185">Reference proteome</keyword>
<dbReference type="Proteomes" id="UP000664169">
    <property type="component" value="Unassembled WGS sequence"/>
</dbReference>
<dbReference type="InterPro" id="IPR032466">
    <property type="entry name" value="Metal_Hydrolase"/>
</dbReference>
<dbReference type="InterPro" id="IPR011059">
    <property type="entry name" value="Metal-dep_hydrolase_composite"/>
</dbReference>
<protein>
    <recommendedName>
        <fullName evidence="5">Amidohydrolase-related domain-containing protein</fullName>
    </recommendedName>
</protein>
<dbReference type="AlphaFoldDB" id="A0A8H3I4Z5"/>
<keyword evidence="4" id="KW-0862">Zinc</keyword>
<dbReference type="SUPFAM" id="SSF51556">
    <property type="entry name" value="Metallo-dependent hydrolases"/>
    <property type="match status" value="1"/>
</dbReference>
<dbReference type="GO" id="GO:0008270">
    <property type="term" value="F:zinc ion binding"/>
    <property type="evidence" value="ECO:0007669"/>
    <property type="project" value="TreeGrafter"/>
</dbReference>
<dbReference type="PANTHER" id="PTHR11271:SF6">
    <property type="entry name" value="GUANINE DEAMINASE"/>
    <property type="match status" value="1"/>
</dbReference>
<evidence type="ECO:0000256" key="3">
    <source>
        <dbReference type="ARBA" id="ARBA00022801"/>
    </source>
</evidence>
<dbReference type="PANTHER" id="PTHR11271">
    <property type="entry name" value="GUANINE DEAMINASE"/>
    <property type="match status" value="1"/>
</dbReference>
<dbReference type="GO" id="GO:0005829">
    <property type="term" value="C:cytosol"/>
    <property type="evidence" value="ECO:0007669"/>
    <property type="project" value="TreeGrafter"/>
</dbReference>
<dbReference type="Pfam" id="PF01979">
    <property type="entry name" value="Amidohydro_1"/>
    <property type="match status" value="1"/>
</dbReference>
<dbReference type="InterPro" id="IPR006680">
    <property type="entry name" value="Amidohydro-rel"/>
</dbReference>
<keyword evidence="3" id="KW-0378">Hydrolase</keyword>